<keyword evidence="2" id="KW-1185">Reference proteome</keyword>
<accession>A0ABD2KC90</accession>
<dbReference type="EMBL" id="JBICCN010000029">
    <property type="protein sequence ID" value="KAL3100516.1"/>
    <property type="molecule type" value="Genomic_DNA"/>
</dbReference>
<reference evidence="1 2" key="1">
    <citation type="submission" date="2024-10" db="EMBL/GenBank/DDBJ databases">
        <authorList>
            <person name="Kim D."/>
        </authorList>
    </citation>
    <scope>NUCLEOTIDE SEQUENCE [LARGE SCALE GENOMIC DNA]</scope>
    <source>
        <strain evidence="1">Taebaek</strain>
    </source>
</reference>
<proteinExistence type="predicted"/>
<gene>
    <name evidence="1" type="ORF">niasHS_000407</name>
</gene>
<dbReference type="Proteomes" id="UP001620645">
    <property type="component" value="Unassembled WGS sequence"/>
</dbReference>
<sequence length="115" mass="12979">MLDTELTIQKAVQILVAHFAPRFAIIGDIRDGLWAMFTDTNCLRAHQSGDVDLDGRTLRHFFEHLHGGRQLISVDDQSSVRFARAFLARRRSVGRRGQKRFAGQTVRSVGRSTDA</sequence>
<name>A0ABD2KC90_HETSC</name>
<evidence type="ECO:0000313" key="1">
    <source>
        <dbReference type="EMBL" id="KAL3100516.1"/>
    </source>
</evidence>
<protein>
    <submittedName>
        <fullName evidence="1">Uncharacterized protein</fullName>
    </submittedName>
</protein>
<organism evidence="1 2">
    <name type="scientific">Heterodera schachtii</name>
    <name type="common">Sugarbeet cyst nematode worm</name>
    <name type="synonym">Tylenchus schachtii</name>
    <dbReference type="NCBI Taxonomy" id="97005"/>
    <lineage>
        <taxon>Eukaryota</taxon>
        <taxon>Metazoa</taxon>
        <taxon>Ecdysozoa</taxon>
        <taxon>Nematoda</taxon>
        <taxon>Chromadorea</taxon>
        <taxon>Rhabditida</taxon>
        <taxon>Tylenchina</taxon>
        <taxon>Tylenchomorpha</taxon>
        <taxon>Tylenchoidea</taxon>
        <taxon>Heteroderidae</taxon>
        <taxon>Heteroderinae</taxon>
        <taxon>Heterodera</taxon>
    </lineage>
</organism>
<comment type="caution">
    <text evidence="1">The sequence shown here is derived from an EMBL/GenBank/DDBJ whole genome shotgun (WGS) entry which is preliminary data.</text>
</comment>
<dbReference type="AlphaFoldDB" id="A0ABD2KC90"/>
<evidence type="ECO:0000313" key="2">
    <source>
        <dbReference type="Proteomes" id="UP001620645"/>
    </source>
</evidence>